<sequence length="146" mass="16393">MPGVPRDNCHASPAAAEEAAAGKSSAFKDDPELDPYEIDFLPDYRMNRGPRGPFLNSQGVVIGDHDYDSPQSPLNHWSAETDPAVMSGEEWVHPFKDIGFQTEENRQLFEKGIRPQSGIYMHPELSTSYEARRPEIGCKDQVMRDD</sequence>
<accession>A0A2W1LMJ9</accession>
<protein>
    <submittedName>
        <fullName evidence="2">DUF3905 domain-containing protein</fullName>
    </submittedName>
</protein>
<keyword evidence="3" id="KW-1185">Reference proteome</keyword>
<evidence type="ECO:0000313" key="3">
    <source>
        <dbReference type="Proteomes" id="UP000249522"/>
    </source>
</evidence>
<evidence type="ECO:0000313" key="2">
    <source>
        <dbReference type="EMBL" id="PZD95664.1"/>
    </source>
</evidence>
<dbReference type="OrthoDB" id="2695269at2"/>
<dbReference type="EMBL" id="QKRB01000044">
    <property type="protein sequence ID" value="PZD95664.1"/>
    <property type="molecule type" value="Genomic_DNA"/>
</dbReference>
<dbReference type="Pfam" id="PF13045">
    <property type="entry name" value="DUF3905"/>
    <property type="match status" value="1"/>
</dbReference>
<feature type="region of interest" description="Disordered" evidence="1">
    <location>
        <begin position="55"/>
        <end position="79"/>
    </location>
</feature>
<name>A0A2W1LMJ9_9BACL</name>
<dbReference type="RefSeq" id="WP_111147294.1">
    <property type="nucleotide sequence ID" value="NZ_QKRB01000044.1"/>
</dbReference>
<gene>
    <name evidence="2" type="ORF">DNH61_14190</name>
</gene>
<evidence type="ECO:0000256" key="1">
    <source>
        <dbReference type="SAM" id="MobiDB-lite"/>
    </source>
</evidence>
<feature type="compositionally biased region" description="Low complexity" evidence="1">
    <location>
        <begin position="11"/>
        <end position="25"/>
    </location>
</feature>
<dbReference type="AlphaFoldDB" id="A0A2W1LMJ9"/>
<comment type="caution">
    <text evidence="2">The sequence shown here is derived from an EMBL/GenBank/DDBJ whole genome shotgun (WGS) entry which is preliminary data.</text>
</comment>
<feature type="region of interest" description="Disordered" evidence="1">
    <location>
        <begin position="1"/>
        <end position="34"/>
    </location>
</feature>
<dbReference type="Proteomes" id="UP000249522">
    <property type="component" value="Unassembled WGS sequence"/>
</dbReference>
<organism evidence="2 3">
    <name type="scientific">Paenibacillus sambharensis</name>
    <dbReference type="NCBI Taxonomy" id="1803190"/>
    <lineage>
        <taxon>Bacteria</taxon>
        <taxon>Bacillati</taxon>
        <taxon>Bacillota</taxon>
        <taxon>Bacilli</taxon>
        <taxon>Bacillales</taxon>
        <taxon>Paenibacillaceae</taxon>
        <taxon>Paenibacillus</taxon>
    </lineage>
</organism>
<proteinExistence type="predicted"/>
<reference evidence="2 3" key="1">
    <citation type="submission" date="2018-06" db="EMBL/GenBank/DDBJ databases">
        <title>Paenibacillus imtechensis sp. nov.</title>
        <authorList>
            <person name="Pinnaka A.K."/>
            <person name="Singh H."/>
            <person name="Kaur M."/>
        </authorList>
    </citation>
    <scope>NUCLEOTIDE SEQUENCE [LARGE SCALE GENOMIC DNA]</scope>
    <source>
        <strain evidence="2 3">SMB1</strain>
    </source>
</reference>
<dbReference type="InterPro" id="IPR024999">
    <property type="entry name" value="DUF3905"/>
</dbReference>